<reference evidence="5 6" key="1">
    <citation type="journal article" date="2022" name="Front. Microbiol.">
        <title>High genomic differentiation and limited gene flow indicate recent cryptic speciation within the genus Laspinema (cyanobacteria).</title>
        <authorList>
            <person name="Stanojkovic A."/>
            <person name="Skoupy S."/>
            <person name="Skaloud P."/>
            <person name="Dvorak P."/>
        </authorList>
    </citation>
    <scope>NUCLEOTIDE SEQUENCE [LARGE SCALE GENOMIC DNA]</scope>
    <source>
        <strain evidence="5 6">D3b</strain>
    </source>
</reference>
<feature type="compositionally biased region" description="Pro residues" evidence="2">
    <location>
        <begin position="124"/>
        <end position="136"/>
    </location>
</feature>
<dbReference type="PANTHER" id="PTHR43405">
    <property type="entry name" value="GLYCOSYL HYDROLASE DIGH"/>
    <property type="match status" value="1"/>
</dbReference>
<keyword evidence="6" id="KW-1185">Reference proteome</keyword>
<evidence type="ECO:0000313" key="5">
    <source>
        <dbReference type="EMBL" id="MCT7978603.1"/>
    </source>
</evidence>
<gene>
    <name evidence="5" type="ORF">NG792_12870</name>
</gene>
<dbReference type="InterPro" id="IPR052177">
    <property type="entry name" value="Divisome_Glycosyl_Hydrolase"/>
</dbReference>
<dbReference type="Proteomes" id="UP001525961">
    <property type="component" value="Unassembled WGS sequence"/>
</dbReference>
<keyword evidence="1" id="KW-0732">Signal</keyword>
<keyword evidence="3" id="KW-0472">Membrane</keyword>
<evidence type="ECO:0000256" key="1">
    <source>
        <dbReference type="ARBA" id="ARBA00022729"/>
    </source>
</evidence>
<protein>
    <submittedName>
        <fullName evidence="5">Family 10 glycosylhydrolase</fullName>
    </submittedName>
</protein>
<proteinExistence type="predicted"/>
<dbReference type="SUPFAM" id="SSF51445">
    <property type="entry name" value="(Trans)glycosidases"/>
    <property type="match status" value="1"/>
</dbReference>
<dbReference type="InterPro" id="IPR017853">
    <property type="entry name" value="GH"/>
</dbReference>
<dbReference type="InterPro" id="IPR003790">
    <property type="entry name" value="GHL10"/>
</dbReference>
<evidence type="ECO:0000259" key="4">
    <source>
        <dbReference type="Pfam" id="PF02638"/>
    </source>
</evidence>
<evidence type="ECO:0000313" key="6">
    <source>
        <dbReference type="Proteomes" id="UP001525961"/>
    </source>
</evidence>
<dbReference type="Pfam" id="PF02638">
    <property type="entry name" value="GHL10"/>
    <property type="match status" value="1"/>
</dbReference>
<feature type="domain" description="Glycosyl hydrolase-like 10" evidence="4">
    <location>
        <begin position="145"/>
        <end position="313"/>
    </location>
</feature>
<feature type="region of interest" description="Disordered" evidence="2">
    <location>
        <begin position="87"/>
        <end position="140"/>
    </location>
</feature>
<evidence type="ECO:0000256" key="3">
    <source>
        <dbReference type="SAM" id="Phobius"/>
    </source>
</evidence>
<dbReference type="PANTHER" id="PTHR43405:SF1">
    <property type="entry name" value="GLYCOSYL HYDROLASE DIGH"/>
    <property type="match status" value="1"/>
</dbReference>
<dbReference type="RefSeq" id="WP_261235671.1">
    <property type="nucleotide sequence ID" value="NZ_JAMXFA010000015.1"/>
</dbReference>
<dbReference type="Gene3D" id="3.20.20.80">
    <property type="entry name" value="Glycosidases"/>
    <property type="match status" value="1"/>
</dbReference>
<organism evidence="5 6">
    <name type="scientific">Laspinema olomoucense D3b</name>
    <dbReference type="NCBI Taxonomy" id="2953688"/>
    <lineage>
        <taxon>Bacteria</taxon>
        <taxon>Bacillati</taxon>
        <taxon>Cyanobacteriota</taxon>
        <taxon>Cyanophyceae</taxon>
        <taxon>Oscillatoriophycideae</taxon>
        <taxon>Oscillatoriales</taxon>
        <taxon>Laspinemataceae</taxon>
        <taxon>Laspinema</taxon>
        <taxon>Laspinema olomoucense</taxon>
    </lineage>
</organism>
<evidence type="ECO:0000256" key="2">
    <source>
        <dbReference type="SAM" id="MobiDB-lite"/>
    </source>
</evidence>
<feature type="transmembrane region" description="Helical" evidence="3">
    <location>
        <begin position="12"/>
        <end position="34"/>
    </location>
</feature>
<keyword evidence="3" id="KW-1133">Transmembrane helix</keyword>
<comment type="caution">
    <text evidence="5">The sequence shown here is derived from an EMBL/GenBank/DDBJ whole genome shotgun (WGS) entry which is preliminary data.</text>
</comment>
<dbReference type="EMBL" id="JAMXFA010000015">
    <property type="protein sequence ID" value="MCT7978603.1"/>
    <property type="molecule type" value="Genomic_DNA"/>
</dbReference>
<name>A0ABT2N7E5_9CYAN</name>
<keyword evidence="3" id="KW-0812">Transmembrane</keyword>
<accession>A0ABT2N7E5</accession>
<sequence>MPPQKQKKEPSGCGCASIPFSVILLFLGGGYFLFTQREHLLSRVIPANSRENIASQISRFIPEDLQAKIPFLNASDSADAEEISKNLPEATPTPEPTPQQPRLPAAPISNPSPPTPTAEIKPPATLPKNPPTPSTPKSPWEKKAIRGIYFSRYQVTNNATEETIRARVRYYRDRGINTLIHGVWGNACTMYKSAVMQAKFGYESCPNEFEDKWLDWLIDEAHKHDMEVHAYFEKGIKIDENSPAFDLAVQRGWIVPGVDRTHPGVDHYVLNVGIPEVAEFFTNILVEFVTKYPKIDAVQWDDYLGYHAELPGQVDRTLELTKFVKKAISATKAANPTVSFDICHHNPYWAKRYFAADWENWGVDRVFIQVYADENFAEELPYVEAYDGISITERQFNRLEELVMNPKVDNILLFPLSGNPEKMADEVKRLTAKIK</sequence>
<feature type="compositionally biased region" description="Pro residues" evidence="2">
    <location>
        <begin position="91"/>
        <end position="101"/>
    </location>
</feature>